<evidence type="ECO:0000256" key="2">
    <source>
        <dbReference type="ARBA" id="ARBA00022499"/>
    </source>
</evidence>
<dbReference type="GO" id="GO:0007088">
    <property type="term" value="P:regulation of mitotic nuclear division"/>
    <property type="evidence" value="ECO:0007669"/>
    <property type="project" value="TreeGrafter"/>
</dbReference>
<feature type="region of interest" description="Disordered" evidence="7">
    <location>
        <begin position="54"/>
        <end position="88"/>
    </location>
</feature>
<feature type="domain" description="PP1-binding" evidence="8">
    <location>
        <begin position="341"/>
        <end position="403"/>
    </location>
</feature>
<dbReference type="PANTHER" id="PTHR21603:SF16">
    <property type="entry name" value="CELL DIVISION CYCLE-ASSOCIATED PROTEIN 2"/>
    <property type="match status" value="1"/>
</dbReference>
<dbReference type="GO" id="GO:0005634">
    <property type="term" value="C:nucleus"/>
    <property type="evidence" value="ECO:0007669"/>
    <property type="project" value="UniProtKB-SubCell"/>
</dbReference>
<comment type="caution">
    <text evidence="9">The sequence shown here is derived from an EMBL/GenBank/DDBJ whole genome shotgun (WGS) entry which is preliminary data.</text>
</comment>
<evidence type="ECO:0000256" key="6">
    <source>
        <dbReference type="ARBA" id="ARBA00023306"/>
    </source>
</evidence>
<feature type="compositionally biased region" description="Polar residues" evidence="7">
    <location>
        <begin position="214"/>
        <end position="225"/>
    </location>
</feature>
<keyword evidence="5" id="KW-0539">Nucleus</keyword>
<evidence type="ECO:0000313" key="10">
    <source>
        <dbReference type="Proteomes" id="UP000829720"/>
    </source>
</evidence>
<dbReference type="InterPro" id="IPR029334">
    <property type="entry name" value="PP1-bd"/>
</dbReference>
<keyword evidence="2" id="KW-1017">Isopeptide bond</keyword>
<dbReference type="OrthoDB" id="9947694at2759"/>
<keyword evidence="6" id="KW-0131">Cell cycle</keyword>
<feature type="compositionally biased region" description="Polar residues" evidence="7">
    <location>
        <begin position="54"/>
        <end position="63"/>
    </location>
</feature>
<feature type="region of interest" description="Disordered" evidence="7">
    <location>
        <begin position="258"/>
        <end position="445"/>
    </location>
</feature>
<evidence type="ECO:0000256" key="1">
    <source>
        <dbReference type="ARBA" id="ARBA00004123"/>
    </source>
</evidence>
<reference evidence="9" key="1">
    <citation type="submission" date="2021-01" db="EMBL/GenBank/DDBJ databases">
        <authorList>
            <person name="Zahm M."/>
            <person name="Roques C."/>
            <person name="Cabau C."/>
            <person name="Klopp C."/>
            <person name="Donnadieu C."/>
            <person name="Jouanno E."/>
            <person name="Lampietro C."/>
            <person name="Louis A."/>
            <person name="Herpin A."/>
            <person name="Echchiki A."/>
            <person name="Berthelot C."/>
            <person name="Parey E."/>
            <person name="Roest-Crollius H."/>
            <person name="Braasch I."/>
            <person name="Postlethwait J."/>
            <person name="Bobe J."/>
            <person name="Montfort J."/>
            <person name="Bouchez O."/>
            <person name="Begum T."/>
            <person name="Mejri S."/>
            <person name="Adams A."/>
            <person name="Chen W.-J."/>
            <person name="Guiguen Y."/>
        </authorList>
    </citation>
    <scope>NUCLEOTIDE SEQUENCE</scope>
    <source>
        <tissue evidence="9">Blood</tissue>
    </source>
</reference>
<feature type="compositionally biased region" description="Low complexity" evidence="7">
    <location>
        <begin position="369"/>
        <end position="381"/>
    </location>
</feature>
<dbReference type="PANTHER" id="PTHR21603">
    <property type="entry name" value="ANTIGEN KI-67-LIKE PROTEIN"/>
    <property type="match status" value="1"/>
</dbReference>
<sequence length="445" mass="47415">MASAEVMNGIAEDGEEWSWDSPASVVPAYTLPSTPQNKQSLDFSQVTPAQLGISTQSFIPSSNGKDKTRVSQLKAKRRSTVGVRGSPETNSLIRYIAQQKLKSPAVTPQPLQASPFYPRGLSSLKQKMASFQNLLEVEEDPKQAEQKDTGGGSPVLGKENVGPQGRPLPAGPPSSKKPRVGPLTEKAGEAAQATPPSLGLAPLRSRCHPEQHQVEQTAHVESSADSVRRLCSEQLESSQVDSEKPSPVELTCCQTEEVACGSPGRSPGPRRIDQNAIPFTPTRCTPTKEQWTWTTAAESPCLDPPGMRTSQSLPFPPLSPLATHPTAHTSACPGATSTQRQKKRVRFGAPLSPEFFDKHLPPSTPLQKGGTPAPAPASGGSRLRSLLKTPQRCGPALPQPDFSSPSLADPSPPVTSLEEEGGGGGGRKGRVTMRSHRLGMHYIHS</sequence>
<name>A0A8T3E390_9TELE</name>
<organism evidence="9 10">
    <name type="scientific">Albula goreensis</name>
    <dbReference type="NCBI Taxonomy" id="1534307"/>
    <lineage>
        <taxon>Eukaryota</taxon>
        <taxon>Metazoa</taxon>
        <taxon>Chordata</taxon>
        <taxon>Craniata</taxon>
        <taxon>Vertebrata</taxon>
        <taxon>Euteleostomi</taxon>
        <taxon>Actinopterygii</taxon>
        <taxon>Neopterygii</taxon>
        <taxon>Teleostei</taxon>
        <taxon>Albuliformes</taxon>
        <taxon>Albulidae</taxon>
        <taxon>Albula</taxon>
    </lineage>
</organism>
<dbReference type="EMBL" id="JAERUA010000004">
    <property type="protein sequence ID" value="KAI1901085.1"/>
    <property type="molecule type" value="Genomic_DNA"/>
</dbReference>
<evidence type="ECO:0000259" key="8">
    <source>
        <dbReference type="Pfam" id="PF15276"/>
    </source>
</evidence>
<feature type="compositionally biased region" description="Polar residues" evidence="7">
    <location>
        <begin position="282"/>
        <end position="297"/>
    </location>
</feature>
<dbReference type="Pfam" id="PF15276">
    <property type="entry name" value="PP1_bind"/>
    <property type="match status" value="1"/>
</dbReference>
<dbReference type="GO" id="GO:0005694">
    <property type="term" value="C:chromosome"/>
    <property type="evidence" value="ECO:0007669"/>
    <property type="project" value="TreeGrafter"/>
</dbReference>
<keyword evidence="10" id="KW-1185">Reference proteome</keyword>
<evidence type="ECO:0000256" key="5">
    <source>
        <dbReference type="ARBA" id="ARBA00023242"/>
    </source>
</evidence>
<dbReference type="AlphaFoldDB" id="A0A8T3E390"/>
<evidence type="ECO:0000256" key="7">
    <source>
        <dbReference type="SAM" id="MobiDB-lite"/>
    </source>
</evidence>
<comment type="subcellular location">
    <subcellularLocation>
        <location evidence="1">Nucleus</location>
    </subcellularLocation>
</comment>
<accession>A0A8T3E390</accession>
<feature type="region of interest" description="Disordered" evidence="7">
    <location>
        <begin position="132"/>
        <end position="225"/>
    </location>
</feature>
<keyword evidence="3" id="KW-0597">Phosphoprotein</keyword>
<gene>
    <name evidence="9" type="ORF">AGOR_G00056500</name>
</gene>
<dbReference type="GO" id="GO:0051983">
    <property type="term" value="P:regulation of chromosome segregation"/>
    <property type="evidence" value="ECO:0007669"/>
    <property type="project" value="TreeGrafter"/>
</dbReference>
<keyword evidence="4" id="KW-0832">Ubl conjugation</keyword>
<evidence type="ECO:0000256" key="3">
    <source>
        <dbReference type="ARBA" id="ARBA00022553"/>
    </source>
</evidence>
<proteinExistence type="predicted"/>
<evidence type="ECO:0000256" key="4">
    <source>
        <dbReference type="ARBA" id="ARBA00022843"/>
    </source>
</evidence>
<dbReference type="Proteomes" id="UP000829720">
    <property type="component" value="Unassembled WGS sequence"/>
</dbReference>
<feature type="compositionally biased region" description="Basic residues" evidence="7">
    <location>
        <begin position="427"/>
        <end position="445"/>
    </location>
</feature>
<evidence type="ECO:0000313" key="9">
    <source>
        <dbReference type="EMBL" id="KAI1901085.1"/>
    </source>
</evidence>
<protein>
    <recommendedName>
        <fullName evidence="8">PP1-binding domain-containing protein</fullName>
    </recommendedName>
</protein>